<comment type="caution">
    <text evidence="2">The sequence shown here is derived from an EMBL/GenBank/DDBJ whole genome shotgun (WGS) entry which is preliminary data.</text>
</comment>
<organism evidence="2 3">
    <name type="scientific">Pedobacter vanadiisoli</name>
    <dbReference type="NCBI Taxonomy" id="1761975"/>
    <lineage>
        <taxon>Bacteria</taxon>
        <taxon>Pseudomonadati</taxon>
        <taxon>Bacteroidota</taxon>
        <taxon>Sphingobacteriia</taxon>
        <taxon>Sphingobacteriales</taxon>
        <taxon>Sphingobacteriaceae</taxon>
        <taxon>Pedobacter</taxon>
    </lineage>
</organism>
<feature type="transmembrane region" description="Helical" evidence="1">
    <location>
        <begin position="117"/>
        <end position="134"/>
    </location>
</feature>
<protein>
    <submittedName>
        <fullName evidence="2">Uncharacterized protein</fullName>
    </submittedName>
</protein>
<keyword evidence="1" id="KW-0472">Membrane</keyword>
<proteinExistence type="predicted"/>
<dbReference type="Proteomes" id="UP001597461">
    <property type="component" value="Unassembled WGS sequence"/>
</dbReference>
<sequence>MDTAIFKIVAQEPESVAQLFNLYGYDMPVTPRNLQNLLKRYGTEPLPFSDATGDEKPKKSFAEIMNMIASGTQTLAKVISAVKGNSTNIVNGQNVNVSLDGRPTGATDRVLGIDRKLFIVLALVLLILLGVLLFRKKQ</sequence>
<evidence type="ECO:0000313" key="2">
    <source>
        <dbReference type="EMBL" id="MFD2581506.1"/>
    </source>
</evidence>
<evidence type="ECO:0000313" key="3">
    <source>
        <dbReference type="Proteomes" id="UP001597461"/>
    </source>
</evidence>
<gene>
    <name evidence="2" type="ORF">ACFSR6_03330</name>
</gene>
<keyword evidence="1" id="KW-0812">Transmembrane</keyword>
<reference evidence="3" key="1">
    <citation type="journal article" date="2019" name="Int. J. Syst. Evol. Microbiol.">
        <title>The Global Catalogue of Microorganisms (GCM) 10K type strain sequencing project: providing services to taxonomists for standard genome sequencing and annotation.</title>
        <authorList>
            <consortium name="The Broad Institute Genomics Platform"/>
            <consortium name="The Broad Institute Genome Sequencing Center for Infectious Disease"/>
            <person name="Wu L."/>
            <person name="Ma J."/>
        </authorList>
    </citation>
    <scope>NUCLEOTIDE SEQUENCE [LARGE SCALE GENOMIC DNA]</scope>
    <source>
        <strain evidence="3">KCTC 42866</strain>
    </source>
</reference>
<name>A0ABW5MGJ1_9SPHI</name>
<dbReference type="RefSeq" id="WP_379074896.1">
    <property type="nucleotide sequence ID" value="NZ_JBHULL010000003.1"/>
</dbReference>
<keyword evidence="1" id="KW-1133">Transmembrane helix</keyword>
<accession>A0ABW5MGJ1</accession>
<evidence type="ECO:0000256" key="1">
    <source>
        <dbReference type="SAM" id="Phobius"/>
    </source>
</evidence>
<dbReference type="EMBL" id="JBHULL010000003">
    <property type="protein sequence ID" value="MFD2581506.1"/>
    <property type="molecule type" value="Genomic_DNA"/>
</dbReference>
<keyword evidence="3" id="KW-1185">Reference proteome</keyword>